<dbReference type="InterPro" id="IPR015422">
    <property type="entry name" value="PyrdxlP-dep_Trfase_small"/>
</dbReference>
<comment type="similarity">
    <text evidence="2">Belongs to the class-I pyridoxal-phosphate-dependent aminotransferase family.</text>
</comment>
<evidence type="ECO:0000256" key="5">
    <source>
        <dbReference type="ARBA" id="ARBA00022898"/>
    </source>
</evidence>
<accession>A0A4V2M7S6</accession>
<evidence type="ECO:0000313" key="7">
    <source>
        <dbReference type="EMBL" id="TCC48752.1"/>
    </source>
</evidence>
<dbReference type="SUPFAM" id="SSF53383">
    <property type="entry name" value="PLP-dependent transferases"/>
    <property type="match status" value="1"/>
</dbReference>
<comment type="cofactor">
    <cofactor evidence="1">
        <name>pyridoxal 5'-phosphate</name>
        <dbReference type="ChEBI" id="CHEBI:597326"/>
    </cofactor>
</comment>
<keyword evidence="8" id="KW-1185">Reference proteome</keyword>
<dbReference type="Proteomes" id="UP000293342">
    <property type="component" value="Unassembled WGS sequence"/>
</dbReference>
<dbReference type="GO" id="GO:0006520">
    <property type="term" value="P:amino acid metabolic process"/>
    <property type="evidence" value="ECO:0007669"/>
    <property type="project" value="InterPro"/>
</dbReference>
<dbReference type="AlphaFoldDB" id="A0A4V2M7S6"/>
<reference evidence="7 8" key="1">
    <citation type="submission" date="2019-02" db="EMBL/GenBank/DDBJ databases">
        <title>Kribbella capetownensis sp. nov. and Kribbella speibonae sp. nov., isolated from soil.</title>
        <authorList>
            <person name="Curtis S.M."/>
            <person name="Norton I."/>
            <person name="Everest G.J."/>
            <person name="Meyers P.R."/>
        </authorList>
    </citation>
    <scope>NUCLEOTIDE SEQUENCE [LARGE SCALE GENOMIC DNA]</scope>
    <source>
        <strain evidence="7 8">YM53</strain>
    </source>
</reference>
<dbReference type="CDD" id="cd00609">
    <property type="entry name" value="AAT_like"/>
    <property type="match status" value="1"/>
</dbReference>
<protein>
    <submittedName>
        <fullName evidence="7">Pyridoxal phosphate-dependent aminotransferase</fullName>
    </submittedName>
</protein>
<dbReference type="FunFam" id="3.40.640.10:FF:000033">
    <property type="entry name" value="Aspartate aminotransferase"/>
    <property type="match status" value="1"/>
</dbReference>
<dbReference type="InterPro" id="IPR015421">
    <property type="entry name" value="PyrdxlP-dep_Trfase_major"/>
</dbReference>
<name>A0A4V2M7S6_9ACTN</name>
<evidence type="ECO:0000256" key="4">
    <source>
        <dbReference type="ARBA" id="ARBA00022679"/>
    </source>
</evidence>
<evidence type="ECO:0000256" key="1">
    <source>
        <dbReference type="ARBA" id="ARBA00001933"/>
    </source>
</evidence>
<dbReference type="PANTHER" id="PTHR46383">
    <property type="entry name" value="ASPARTATE AMINOTRANSFERASE"/>
    <property type="match status" value="1"/>
</dbReference>
<organism evidence="7 8">
    <name type="scientific">Kribbella capetownensis</name>
    <dbReference type="NCBI Taxonomy" id="1572659"/>
    <lineage>
        <taxon>Bacteria</taxon>
        <taxon>Bacillati</taxon>
        <taxon>Actinomycetota</taxon>
        <taxon>Actinomycetes</taxon>
        <taxon>Propionibacteriales</taxon>
        <taxon>Kribbellaceae</taxon>
        <taxon>Kribbella</taxon>
    </lineage>
</organism>
<evidence type="ECO:0000256" key="2">
    <source>
        <dbReference type="ARBA" id="ARBA00007441"/>
    </source>
</evidence>
<dbReference type="Pfam" id="PF00155">
    <property type="entry name" value="Aminotran_1_2"/>
    <property type="match status" value="1"/>
</dbReference>
<dbReference type="RefSeq" id="WP_131514991.1">
    <property type="nucleotide sequence ID" value="NZ_SJKD01000004.1"/>
</dbReference>
<dbReference type="EMBL" id="SJKD01000004">
    <property type="protein sequence ID" value="TCC48752.1"/>
    <property type="molecule type" value="Genomic_DNA"/>
</dbReference>
<dbReference type="InterPro" id="IPR015424">
    <property type="entry name" value="PyrdxlP-dep_Trfase"/>
</dbReference>
<dbReference type="GO" id="GO:0008483">
    <property type="term" value="F:transaminase activity"/>
    <property type="evidence" value="ECO:0007669"/>
    <property type="project" value="UniProtKB-KW"/>
</dbReference>
<gene>
    <name evidence="7" type="ORF">E0H75_19445</name>
</gene>
<dbReference type="Gene3D" id="3.40.640.10">
    <property type="entry name" value="Type I PLP-dependent aspartate aminotransferase-like (Major domain)"/>
    <property type="match status" value="1"/>
</dbReference>
<dbReference type="InterPro" id="IPR004839">
    <property type="entry name" value="Aminotransferase_I/II_large"/>
</dbReference>
<sequence length="386" mass="41700">MKLAGRMNRLGTESAFEVLAKAKALEARGREIVHLEIGEPDFDTPEHVVAAAQQALDKGHTHYVPAPGIPELRTAVADFLERTGRLTTTPDKVLVTPGAKPIMFFTIMALCEEGDEVLYPDPGFPMYASIAAFAGAKPVPVPLREENGFVIDPEELASLVTDRTKLLILNSPHNPCGSASTPEQLEAIAEIAIANDLVVLSDEVYWALRYDGDHHSVLDVDGMAERTILLDGWSKTFAMTGWRLGFGVFPQPLVEPVTRLLINSVSCTSAFSQYAAIAALEGPWDDVERMLEAFRERREVIVSGLNAVPGVSCVEPGGAFYAFPNIGELGLSAATLADRLLDEAGVACLPGTSFGAYGEDHLRFSYANSVENIRRALDAFEALVTS</sequence>
<keyword evidence="4 7" id="KW-0808">Transferase</keyword>
<evidence type="ECO:0000256" key="3">
    <source>
        <dbReference type="ARBA" id="ARBA00022576"/>
    </source>
</evidence>
<comment type="caution">
    <text evidence="7">The sequence shown here is derived from an EMBL/GenBank/DDBJ whole genome shotgun (WGS) entry which is preliminary data.</text>
</comment>
<dbReference type="Gene3D" id="3.90.1150.10">
    <property type="entry name" value="Aspartate Aminotransferase, domain 1"/>
    <property type="match status" value="1"/>
</dbReference>
<keyword evidence="5" id="KW-0663">Pyridoxal phosphate</keyword>
<dbReference type="PANTHER" id="PTHR46383:SF1">
    <property type="entry name" value="ASPARTATE AMINOTRANSFERASE"/>
    <property type="match status" value="1"/>
</dbReference>
<keyword evidence="3 7" id="KW-0032">Aminotransferase</keyword>
<evidence type="ECO:0000313" key="8">
    <source>
        <dbReference type="Proteomes" id="UP000293342"/>
    </source>
</evidence>
<evidence type="ECO:0000259" key="6">
    <source>
        <dbReference type="Pfam" id="PF00155"/>
    </source>
</evidence>
<proteinExistence type="inferred from homology"/>
<dbReference type="GO" id="GO:0030170">
    <property type="term" value="F:pyridoxal phosphate binding"/>
    <property type="evidence" value="ECO:0007669"/>
    <property type="project" value="InterPro"/>
</dbReference>
<dbReference type="InterPro" id="IPR050596">
    <property type="entry name" value="AspAT/PAT-like"/>
</dbReference>
<dbReference type="OrthoDB" id="9763453at2"/>
<feature type="domain" description="Aminotransferase class I/classII large" evidence="6">
    <location>
        <begin position="31"/>
        <end position="380"/>
    </location>
</feature>